<evidence type="ECO:0000313" key="5">
    <source>
        <dbReference type="EMBL" id="MCL1125609.1"/>
    </source>
</evidence>
<accession>A0ABT0LD54</accession>
<sequence>MTLAINGTYHQHIIPTNNEFPKICDHLVGLRNHSLFHLSASQHTLWYDTVCQLDISSEKEDSYHFGADFLAEEHINICPERNEKTGYLLGTALHVPSKRTCLNLFEANNLSASPIARAWLPYFLPLGFHGHFMAA</sequence>
<dbReference type="RefSeq" id="WP_248940918.1">
    <property type="nucleotide sequence ID" value="NZ_JAKIKS010000054.1"/>
</dbReference>
<evidence type="ECO:0000256" key="4">
    <source>
        <dbReference type="ARBA" id="ARBA00023004"/>
    </source>
</evidence>
<keyword evidence="4" id="KW-0408">Iron</keyword>
<dbReference type="Proteomes" id="UP001203423">
    <property type="component" value="Unassembled WGS sequence"/>
</dbReference>
<reference evidence="5 6" key="1">
    <citation type="submission" date="2022-01" db="EMBL/GenBank/DDBJ databases">
        <title>Whole genome-based taxonomy of the Shewanellaceae.</title>
        <authorList>
            <person name="Martin-Rodriguez A.J."/>
        </authorList>
    </citation>
    <scope>NUCLEOTIDE SEQUENCE [LARGE SCALE GENOMIC DNA]</scope>
    <source>
        <strain evidence="5 6">DSM 17177</strain>
    </source>
</reference>
<dbReference type="EMBL" id="JAKIKS010000054">
    <property type="protein sequence ID" value="MCL1125609.1"/>
    <property type="molecule type" value="Genomic_DNA"/>
</dbReference>
<protein>
    <submittedName>
        <fullName evidence="5">Carotenoid oxygenase family protein</fullName>
    </submittedName>
</protein>
<organism evidence="5 6">
    <name type="scientific">Shewanella surugensis</name>
    <dbReference type="NCBI Taxonomy" id="212020"/>
    <lineage>
        <taxon>Bacteria</taxon>
        <taxon>Pseudomonadati</taxon>
        <taxon>Pseudomonadota</taxon>
        <taxon>Gammaproteobacteria</taxon>
        <taxon>Alteromonadales</taxon>
        <taxon>Shewanellaceae</taxon>
        <taxon>Shewanella</taxon>
    </lineage>
</organism>
<dbReference type="InterPro" id="IPR004294">
    <property type="entry name" value="Carotenoid_Oase"/>
</dbReference>
<name>A0ABT0LD54_9GAMM</name>
<evidence type="ECO:0000256" key="1">
    <source>
        <dbReference type="ARBA" id="ARBA00001954"/>
    </source>
</evidence>
<gene>
    <name evidence="5" type="ORF">L2764_14270</name>
</gene>
<comment type="similarity">
    <text evidence="2">Belongs to the carotenoid oxygenase family.</text>
</comment>
<keyword evidence="6" id="KW-1185">Reference proteome</keyword>
<evidence type="ECO:0000313" key="6">
    <source>
        <dbReference type="Proteomes" id="UP001203423"/>
    </source>
</evidence>
<comment type="cofactor">
    <cofactor evidence="1">
        <name>Fe(2+)</name>
        <dbReference type="ChEBI" id="CHEBI:29033"/>
    </cofactor>
</comment>
<comment type="caution">
    <text evidence="5">The sequence shown here is derived from an EMBL/GenBank/DDBJ whole genome shotgun (WGS) entry which is preliminary data.</text>
</comment>
<proteinExistence type="inferred from homology"/>
<dbReference type="Pfam" id="PF03055">
    <property type="entry name" value="RPE65"/>
    <property type="match status" value="1"/>
</dbReference>
<keyword evidence="3" id="KW-0479">Metal-binding</keyword>
<evidence type="ECO:0000256" key="3">
    <source>
        <dbReference type="ARBA" id="ARBA00022723"/>
    </source>
</evidence>
<evidence type="ECO:0000256" key="2">
    <source>
        <dbReference type="ARBA" id="ARBA00006787"/>
    </source>
</evidence>